<dbReference type="Gene3D" id="1.10.443.10">
    <property type="entry name" value="Intergrase catalytic core"/>
    <property type="match status" value="1"/>
</dbReference>
<dbReference type="AlphaFoldDB" id="A0A1M5VHF7"/>
<dbReference type="PROSITE" id="PS51898">
    <property type="entry name" value="TYR_RECOMBINASE"/>
    <property type="match status" value="1"/>
</dbReference>
<dbReference type="GO" id="GO:0003677">
    <property type="term" value="F:DNA binding"/>
    <property type="evidence" value="ECO:0007669"/>
    <property type="project" value="UniProtKB-UniRule"/>
</dbReference>
<evidence type="ECO:0000256" key="5">
    <source>
        <dbReference type="PROSITE-ProRule" id="PRU01248"/>
    </source>
</evidence>
<dbReference type="InterPro" id="IPR002104">
    <property type="entry name" value="Integrase_catalytic"/>
</dbReference>
<proteinExistence type="inferred from homology"/>
<dbReference type="Proteomes" id="UP000184079">
    <property type="component" value="Unassembled WGS sequence"/>
</dbReference>
<keyword evidence="2" id="KW-0229">DNA integration</keyword>
<dbReference type="InterPro" id="IPR013762">
    <property type="entry name" value="Integrase-like_cat_sf"/>
</dbReference>
<evidence type="ECO:0000256" key="1">
    <source>
        <dbReference type="ARBA" id="ARBA00008857"/>
    </source>
</evidence>
<evidence type="ECO:0000313" key="9">
    <source>
        <dbReference type="Proteomes" id="UP000184079"/>
    </source>
</evidence>
<dbReference type="PANTHER" id="PTHR30349:SF64">
    <property type="entry name" value="PROPHAGE INTEGRASE INTD-RELATED"/>
    <property type="match status" value="1"/>
</dbReference>
<dbReference type="PANTHER" id="PTHR30349">
    <property type="entry name" value="PHAGE INTEGRASE-RELATED"/>
    <property type="match status" value="1"/>
</dbReference>
<dbReference type="Pfam" id="PF00589">
    <property type="entry name" value="Phage_integrase"/>
    <property type="match status" value="1"/>
</dbReference>
<reference evidence="9" key="1">
    <citation type="submission" date="2016-11" db="EMBL/GenBank/DDBJ databases">
        <authorList>
            <person name="Varghese N."/>
            <person name="Submissions S."/>
        </authorList>
    </citation>
    <scope>NUCLEOTIDE SEQUENCE [LARGE SCALE GENOMIC DNA]</scope>
    <source>
        <strain evidence="9">CGMCC 1.6496</strain>
    </source>
</reference>
<gene>
    <name evidence="8" type="ORF">SAMN05421807_112117</name>
</gene>
<evidence type="ECO:0000256" key="4">
    <source>
        <dbReference type="ARBA" id="ARBA00023172"/>
    </source>
</evidence>
<dbReference type="EMBL" id="FQXD01000012">
    <property type="protein sequence ID" value="SHH74524.1"/>
    <property type="molecule type" value="Genomic_DNA"/>
</dbReference>
<dbReference type="InterPro" id="IPR050090">
    <property type="entry name" value="Tyrosine_recombinase_XerCD"/>
</dbReference>
<dbReference type="InterPro" id="IPR010998">
    <property type="entry name" value="Integrase_recombinase_N"/>
</dbReference>
<dbReference type="Pfam" id="PF14657">
    <property type="entry name" value="Arm-DNA-bind_4"/>
    <property type="match status" value="1"/>
</dbReference>
<dbReference type="InterPro" id="IPR044068">
    <property type="entry name" value="CB"/>
</dbReference>
<dbReference type="InterPro" id="IPR011010">
    <property type="entry name" value="DNA_brk_join_enz"/>
</dbReference>
<dbReference type="OrthoDB" id="9803188at2"/>
<evidence type="ECO:0000256" key="2">
    <source>
        <dbReference type="ARBA" id="ARBA00022908"/>
    </source>
</evidence>
<comment type="similarity">
    <text evidence="1">Belongs to the 'phage' integrase family.</text>
</comment>
<organism evidence="8 9">
    <name type="scientific">Virgibacillus chiguensis</name>
    <dbReference type="NCBI Taxonomy" id="411959"/>
    <lineage>
        <taxon>Bacteria</taxon>
        <taxon>Bacillati</taxon>
        <taxon>Bacillota</taxon>
        <taxon>Bacilli</taxon>
        <taxon>Bacillales</taxon>
        <taxon>Bacillaceae</taxon>
        <taxon>Virgibacillus</taxon>
    </lineage>
</organism>
<evidence type="ECO:0000259" key="7">
    <source>
        <dbReference type="PROSITE" id="PS51900"/>
    </source>
</evidence>
<feature type="domain" description="Core-binding (CB)" evidence="7">
    <location>
        <begin position="63"/>
        <end position="145"/>
    </location>
</feature>
<dbReference type="GO" id="GO:0006310">
    <property type="term" value="P:DNA recombination"/>
    <property type="evidence" value="ECO:0007669"/>
    <property type="project" value="UniProtKB-KW"/>
</dbReference>
<accession>A0A1M5VHF7</accession>
<dbReference type="Gene3D" id="1.10.150.130">
    <property type="match status" value="1"/>
</dbReference>
<dbReference type="InterPro" id="IPR004107">
    <property type="entry name" value="Integrase_SAM-like_N"/>
</dbReference>
<evidence type="ECO:0000259" key="6">
    <source>
        <dbReference type="PROSITE" id="PS51898"/>
    </source>
</evidence>
<dbReference type="RefSeq" id="WP_073010626.1">
    <property type="nucleotide sequence ID" value="NZ_FQXD01000012.1"/>
</dbReference>
<dbReference type="CDD" id="cd01189">
    <property type="entry name" value="INT_ICEBs1_C_like"/>
    <property type="match status" value="1"/>
</dbReference>
<dbReference type="PROSITE" id="PS51900">
    <property type="entry name" value="CB"/>
    <property type="match status" value="1"/>
</dbReference>
<keyword evidence="9" id="KW-1185">Reference proteome</keyword>
<evidence type="ECO:0000313" key="8">
    <source>
        <dbReference type="EMBL" id="SHH74524.1"/>
    </source>
</evidence>
<dbReference type="Pfam" id="PF14659">
    <property type="entry name" value="Phage_int_SAM_3"/>
    <property type="match status" value="1"/>
</dbReference>
<protein>
    <submittedName>
        <fullName evidence="8">Integrase</fullName>
    </submittedName>
</protein>
<dbReference type="SUPFAM" id="SSF56349">
    <property type="entry name" value="DNA breaking-rejoining enzymes"/>
    <property type="match status" value="1"/>
</dbReference>
<dbReference type="GO" id="GO:0015074">
    <property type="term" value="P:DNA integration"/>
    <property type="evidence" value="ECO:0007669"/>
    <property type="project" value="UniProtKB-KW"/>
</dbReference>
<keyword evidence="4" id="KW-0233">DNA recombination</keyword>
<sequence length="390" mass="44990">MKGHIEKRGNKYSFVIDIGRDPVTKKRKQKRVSGFTSEKKARAAMNEMIVELNRGGYVEPTTETLGDYLDNWLEHKRKRVVHSTYLHYKGNINNHIKPAIGEIRVHELNARQVQRFYDSLLDNKLSERSVHHIHRILSNALDYGAKLGDINKNVAKAAEPARVRKKEMEYWPIESLSKFINDTRNEKFFIAWYIASFTGMRQGEVLGLKWDCVDFSNKRIYVKRSLKRSEENNYHIADLKNNSSYRSISISDSDVFELKKHLNEQKRIKMNAGDSYIDNNLVVATGIGTHVLPSNLGRAFRRAIKRSKVNKIRFHDLRHTHASMLFALGVHPKIVQERLGHSSIQVTLDTYSHMLPNMQEAVAESLESAFKNQQENKNVSSDFVSDVTNP</sequence>
<feature type="domain" description="Tyr recombinase" evidence="6">
    <location>
        <begin position="166"/>
        <end position="364"/>
    </location>
</feature>
<dbReference type="InterPro" id="IPR028259">
    <property type="entry name" value="AP2-like_int_N"/>
</dbReference>
<keyword evidence="3 5" id="KW-0238">DNA-binding</keyword>
<evidence type="ECO:0000256" key="3">
    <source>
        <dbReference type="ARBA" id="ARBA00023125"/>
    </source>
</evidence>
<name>A0A1M5VHF7_9BACI</name>